<dbReference type="AlphaFoldDB" id="A0AAV5R2D6"/>
<protein>
    <submittedName>
        <fullName evidence="1">Uncharacterized protein</fullName>
    </submittedName>
</protein>
<organism evidence="1 2">
    <name type="scientific">Pichia kluyveri</name>
    <name type="common">Yeast</name>
    <dbReference type="NCBI Taxonomy" id="36015"/>
    <lineage>
        <taxon>Eukaryota</taxon>
        <taxon>Fungi</taxon>
        <taxon>Dikarya</taxon>
        <taxon>Ascomycota</taxon>
        <taxon>Saccharomycotina</taxon>
        <taxon>Pichiomycetes</taxon>
        <taxon>Pichiales</taxon>
        <taxon>Pichiaceae</taxon>
        <taxon>Pichia</taxon>
    </lineage>
</organism>
<dbReference type="EMBL" id="BTGB01000002">
    <property type="protein sequence ID" value="GMM45426.1"/>
    <property type="molecule type" value="Genomic_DNA"/>
</dbReference>
<sequence>MIAQNSISIFIFFDAYFNENSLISHILPSSKSKFPIFNSPASTSATIHENSNGEIEDSHVLVGVGFETCFSFLFLKSCTNNINQIFDIFPNDREFLEKAQISYIKKNLYAKKRYFSTIYAYEVRLPYDIVKEETIPAIDDFYVFNKKENENNHNDFSKKIPNGILIESNNEKTFSGLKKLGYFNAGYGLWYHVSTEHKKSYSHINYLFGPKADIPIPGWFQPSLYPLSINTNDELSLGSNRPLKDFKAMDYHQFDYEVYLFVKHRVTAKLPSFNLVANKKLKIV</sequence>
<accession>A0AAV5R2D6</accession>
<proteinExistence type="predicted"/>
<reference evidence="1 2" key="1">
    <citation type="journal article" date="2023" name="Elife">
        <title>Identification of key yeast species and microbe-microbe interactions impacting larval growth of Drosophila in the wild.</title>
        <authorList>
            <person name="Mure A."/>
            <person name="Sugiura Y."/>
            <person name="Maeda R."/>
            <person name="Honda K."/>
            <person name="Sakurai N."/>
            <person name="Takahashi Y."/>
            <person name="Watada M."/>
            <person name="Katoh T."/>
            <person name="Gotoh A."/>
            <person name="Gotoh Y."/>
            <person name="Taniguchi I."/>
            <person name="Nakamura K."/>
            <person name="Hayashi T."/>
            <person name="Katayama T."/>
            <person name="Uemura T."/>
            <person name="Hattori Y."/>
        </authorList>
    </citation>
    <scope>NUCLEOTIDE SEQUENCE [LARGE SCALE GENOMIC DNA]</scope>
    <source>
        <strain evidence="1 2">PK-24</strain>
    </source>
</reference>
<comment type="caution">
    <text evidence="1">The sequence shown here is derived from an EMBL/GenBank/DDBJ whole genome shotgun (WGS) entry which is preliminary data.</text>
</comment>
<gene>
    <name evidence="1" type="ORF">DAPK24_020010</name>
</gene>
<keyword evidence="2" id="KW-1185">Reference proteome</keyword>
<dbReference type="Proteomes" id="UP001378960">
    <property type="component" value="Unassembled WGS sequence"/>
</dbReference>
<evidence type="ECO:0000313" key="2">
    <source>
        <dbReference type="Proteomes" id="UP001378960"/>
    </source>
</evidence>
<name>A0AAV5R2D6_PICKL</name>
<evidence type="ECO:0000313" key="1">
    <source>
        <dbReference type="EMBL" id="GMM45426.1"/>
    </source>
</evidence>